<reference evidence="10 11" key="1">
    <citation type="submission" date="2022-05" db="EMBL/GenBank/DDBJ databases">
        <authorList>
            <consortium name="Genoscope - CEA"/>
            <person name="William W."/>
        </authorList>
    </citation>
    <scope>NUCLEOTIDE SEQUENCE [LARGE SCALE GENOMIC DNA]</scope>
</reference>
<accession>A0AAU9WLE2</accession>
<keyword evidence="2" id="KW-0547">Nucleotide-binding</keyword>
<feature type="binding site" evidence="7">
    <location>
        <begin position="523"/>
        <end position="530"/>
    </location>
    <ligand>
        <name>substrate</name>
    </ligand>
</feature>
<dbReference type="InterPro" id="IPR020422">
    <property type="entry name" value="TYR_PHOSPHATASE_DUAL_dom"/>
</dbReference>
<feature type="active site" description="Tele-phosphohistidine intermediate" evidence="6">
    <location>
        <position position="524"/>
    </location>
</feature>
<dbReference type="PRINTS" id="PR00991">
    <property type="entry name" value="6PFRUCTKNASE"/>
</dbReference>
<evidence type="ECO:0000256" key="4">
    <source>
        <dbReference type="ARBA" id="ARBA00022840"/>
    </source>
</evidence>
<keyword evidence="4" id="KW-0067">ATP-binding</keyword>
<comment type="similarity">
    <text evidence="1">In the C-terminal section; belongs to the phosphoglycerate mutase family.</text>
</comment>
<dbReference type="InterPro" id="IPR003094">
    <property type="entry name" value="6Pfruct_kin"/>
</dbReference>
<evidence type="ECO:0000256" key="3">
    <source>
        <dbReference type="ARBA" id="ARBA00022801"/>
    </source>
</evidence>
<name>A0AAU9WLE2_9CNID</name>
<dbReference type="InterPro" id="IPR029033">
    <property type="entry name" value="His_PPase_superfam"/>
</dbReference>
<evidence type="ECO:0000256" key="6">
    <source>
        <dbReference type="PIRSR" id="PIRSR613078-1"/>
    </source>
</evidence>
<dbReference type="SUPFAM" id="SSF52540">
    <property type="entry name" value="P-loop containing nucleoside triphosphate hydrolases"/>
    <property type="match status" value="1"/>
</dbReference>
<feature type="domain" description="Tyrosine-protein phosphatase" evidence="8">
    <location>
        <begin position="12"/>
        <end position="153"/>
    </location>
</feature>
<dbReference type="GO" id="GO:0004331">
    <property type="term" value="F:fructose-2,6-bisphosphate 2-phosphatase activity"/>
    <property type="evidence" value="ECO:0007669"/>
    <property type="project" value="TreeGrafter"/>
</dbReference>
<dbReference type="InterPro" id="IPR000387">
    <property type="entry name" value="Tyr_Pase_dom"/>
</dbReference>
<dbReference type="InterPro" id="IPR027417">
    <property type="entry name" value="P-loop_NTPase"/>
</dbReference>
<dbReference type="InterPro" id="IPR029021">
    <property type="entry name" value="Prot-tyrosine_phosphatase-like"/>
</dbReference>
<dbReference type="Gene3D" id="3.90.190.10">
    <property type="entry name" value="Protein tyrosine phosphatase superfamily"/>
    <property type="match status" value="1"/>
</dbReference>
<dbReference type="SMART" id="SM00855">
    <property type="entry name" value="PGAM"/>
    <property type="match status" value="1"/>
</dbReference>
<evidence type="ECO:0000256" key="1">
    <source>
        <dbReference type="ARBA" id="ARBA00008408"/>
    </source>
</evidence>
<keyword evidence="11" id="KW-1185">Reference proteome</keyword>
<evidence type="ECO:0000256" key="5">
    <source>
        <dbReference type="ARBA" id="ARBA00022912"/>
    </source>
</evidence>
<feature type="binding site" evidence="7">
    <location>
        <position position="573"/>
    </location>
    <ligand>
        <name>substrate</name>
    </ligand>
</feature>
<dbReference type="GO" id="GO:0005524">
    <property type="term" value="F:ATP binding"/>
    <property type="evidence" value="ECO:0007669"/>
    <property type="project" value="UniProtKB-KW"/>
</dbReference>
<organism evidence="10 11">
    <name type="scientific">Pocillopora meandrina</name>
    <dbReference type="NCBI Taxonomy" id="46732"/>
    <lineage>
        <taxon>Eukaryota</taxon>
        <taxon>Metazoa</taxon>
        <taxon>Cnidaria</taxon>
        <taxon>Anthozoa</taxon>
        <taxon>Hexacorallia</taxon>
        <taxon>Scleractinia</taxon>
        <taxon>Astrocoeniina</taxon>
        <taxon>Pocilloporidae</taxon>
        <taxon>Pocillopora</taxon>
    </lineage>
</organism>
<dbReference type="GO" id="GO:0006000">
    <property type="term" value="P:fructose metabolic process"/>
    <property type="evidence" value="ECO:0007669"/>
    <property type="project" value="InterPro"/>
</dbReference>
<dbReference type="CDD" id="cd14514">
    <property type="entry name" value="DUSP14-like"/>
    <property type="match status" value="1"/>
</dbReference>
<dbReference type="Proteomes" id="UP001159428">
    <property type="component" value="Unassembled WGS sequence"/>
</dbReference>
<proteinExistence type="inferred from homology"/>
<dbReference type="EMBL" id="CALNXJ010000016">
    <property type="protein sequence ID" value="CAH3118114.1"/>
    <property type="molecule type" value="Genomic_DNA"/>
</dbReference>
<dbReference type="InterPro" id="IPR016130">
    <property type="entry name" value="Tyr_Pase_AS"/>
</dbReference>
<dbReference type="Gene3D" id="3.40.50.300">
    <property type="entry name" value="P-loop containing nucleotide triphosphate hydrolases"/>
    <property type="match status" value="1"/>
</dbReference>
<dbReference type="InterPro" id="IPR013078">
    <property type="entry name" value="His_Pase_superF_clade-1"/>
</dbReference>
<dbReference type="SMART" id="SM00195">
    <property type="entry name" value="DSPc"/>
    <property type="match status" value="1"/>
</dbReference>
<dbReference type="Pfam" id="PF01591">
    <property type="entry name" value="6PF2K"/>
    <property type="match status" value="2"/>
</dbReference>
<feature type="domain" description="Tyrosine specific protein phosphatases" evidence="9">
    <location>
        <begin position="73"/>
        <end position="132"/>
    </location>
</feature>
<evidence type="ECO:0000259" key="9">
    <source>
        <dbReference type="PROSITE" id="PS50056"/>
    </source>
</evidence>
<dbReference type="Pfam" id="PF00782">
    <property type="entry name" value="DSPc"/>
    <property type="match status" value="1"/>
</dbReference>
<keyword evidence="3" id="KW-0378">Hydrolase</keyword>
<dbReference type="PANTHER" id="PTHR10606">
    <property type="entry name" value="6-PHOSPHOFRUCTO-2-KINASE/FRUCTOSE-2,6-BISPHOSPHATASE"/>
    <property type="match status" value="1"/>
</dbReference>
<sequence length="719" mass="81589">MSAGKHCSPLGKMAKIKNYLYLGGLAAAKMEDLLKENGITCVISAALESPELAYESITCIRIKLEDNPTCNIGIYFDLVADKIEKVQREGGKVLVHCIAGVSRSATLVLAYLMKYQKMKLIDAHAYVKQKRPLVRPNAGFWKYLVEYEKKLFQKNSISMVESKFGLIPNIYKDETNNLLLLAGFHDHVAQNKKFTGVTKMAAELEEMAPPFSLHSMDDTGSSGKNTIELGTEEEEEKGQDHKGVFVLREKSGVIYPVDYKYRVDTCYPGYNPRFVNAPTVITLVGLPARGKTYMAKKLGRYLNWIGIKTKVFNVGEYRRRAVGSDKLHDFFRVDNAEAQKVRRQCAIACLEDVSKFLTRAGQVAIFDATNTTFERRALIMDFCTKRGFKVFFMESICEDSDIVAANIKVMGHEFLSNEEFKTWEVWVDSPASTLPPQEVKVFSPDYVTVDRDTAVKDFRKRIKHYEDAYEPLSLEKEGHLSFIKIIDAGEQYIVNSIDGYLQSRAVYFLMNSHIKKRSIYLARHGESEFNVQKRLGGDSDLTAKGEEFSSALAKFIEDEKIKDLKVWTSQLKRAVDTAQYLKGVTTERWKALNEMDHGIYDGMTLDEIKKMDPEEHKVIEEHPFNYRYPRGESYSDVCARLEPVIMELERQSNVLVICHEAILQCLMAYFLDHSSGELPNLHIPFHTVFKLTPIAYGCRVERYPLSPVAGTSPPGSSST</sequence>
<dbReference type="SUPFAM" id="SSF52799">
    <property type="entry name" value="(Phosphotyrosine protein) phosphatases II"/>
    <property type="match status" value="1"/>
</dbReference>
<dbReference type="PROSITE" id="PS50056">
    <property type="entry name" value="TYR_PHOSPHATASE_2"/>
    <property type="match status" value="1"/>
</dbReference>
<dbReference type="GO" id="GO:0004721">
    <property type="term" value="F:phosphoprotein phosphatase activity"/>
    <property type="evidence" value="ECO:0007669"/>
    <property type="project" value="UniProtKB-KW"/>
</dbReference>
<feature type="active site" description="Proton donor/acceptor" evidence="6">
    <location>
        <position position="594"/>
    </location>
</feature>
<evidence type="ECO:0008006" key="12">
    <source>
        <dbReference type="Google" id="ProtNLM"/>
    </source>
</evidence>
<dbReference type="GO" id="GO:0003873">
    <property type="term" value="F:6-phosphofructo-2-kinase activity"/>
    <property type="evidence" value="ECO:0007669"/>
    <property type="project" value="InterPro"/>
</dbReference>
<evidence type="ECO:0000313" key="10">
    <source>
        <dbReference type="EMBL" id="CAH3118114.1"/>
    </source>
</evidence>
<dbReference type="Gene3D" id="3.40.50.1240">
    <property type="entry name" value="Phosphoglycerate mutase-like"/>
    <property type="match status" value="1"/>
</dbReference>
<dbReference type="PROSITE" id="PS50054">
    <property type="entry name" value="TYR_PHOSPHATASE_DUAL"/>
    <property type="match status" value="1"/>
</dbReference>
<comment type="caution">
    <text evidence="10">The sequence shown here is derived from an EMBL/GenBank/DDBJ whole genome shotgun (WGS) entry which is preliminary data.</text>
</comment>
<dbReference type="SUPFAM" id="SSF53254">
    <property type="entry name" value="Phosphoglycerate mutase-like"/>
    <property type="match status" value="1"/>
</dbReference>
<dbReference type="GO" id="GO:0006003">
    <property type="term" value="P:fructose 2,6-bisphosphate metabolic process"/>
    <property type="evidence" value="ECO:0007669"/>
    <property type="project" value="InterPro"/>
</dbReference>
<gene>
    <name evidence="10" type="ORF">PMEA_00007785</name>
</gene>
<dbReference type="CDD" id="cd07067">
    <property type="entry name" value="HP_PGM_like"/>
    <property type="match status" value="1"/>
</dbReference>
<dbReference type="AlphaFoldDB" id="A0AAU9WLE2"/>
<dbReference type="PANTHER" id="PTHR10606:SF44">
    <property type="entry name" value="6-PHOSPHOFRUCTO 2-KINASE_FRUCTOSE 2,6-BISPHOSPHATASE LONG FORM"/>
    <property type="match status" value="1"/>
</dbReference>
<dbReference type="InterPro" id="IPR013079">
    <property type="entry name" value="6Phosfructo_kin"/>
</dbReference>
<evidence type="ECO:0000256" key="7">
    <source>
        <dbReference type="PIRSR" id="PIRSR613078-2"/>
    </source>
</evidence>
<dbReference type="PROSITE" id="PS00383">
    <property type="entry name" value="TYR_PHOSPHATASE_1"/>
    <property type="match status" value="1"/>
</dbReference>
<dbReference type="GO" id="GO:0005829">
    <property type="term" value="C:cytosol"/>
    <property type="evidence" value="ECO:0007669"/>
    <property type="project" value="TreeGrafter"/>
</dbReference>
<dbReference type="InterPro" id="IPR000340">
    <property type="entry name" value="Dual-sp_phosphatase_cat-dom"/>
</dbReference>
<evidence type="ECO:0000259" key="8">
    <source>
        <dbReference type="PROSITE" id="PS50054"/>
    </source>
</evidence>
<dbReference type="InterPro" id="IPR001345">
    <property type="entry name" value="PG/BPGM_mutase_AS"/>
</dbReference>
<dbReference type="PROSITE" id="PS00175">
    <property type="entry name" value="PG_MUTASE"/>
    <property type="match status" value="1"/>
</dbReference>
<evidence type="ECO:0000313" key="11">
    <source>
        <dbReference type="Proteomes" id="UP001159428"/>
    </source>
</evidence>
<evidence type="ECO:0000256" key="2">
    <source>
        <dbReference type="ARBA" id="ARBA00022741"/>
    </source>
</evidence>
<dbReference type="FunFam" id="3.40.50.1240:FF:000001">
    <property type="entry name" value="6-phosphofructo-2-kinase/fructose-2, 6-bisphosphatase 3 isoform 2"/>
    <property type="match status" value="1"/>
</dbReference>
<keyword evidence="5" id="KW-0904">Protein phosphatase</keyword>
<protein>
    <recommendedName>
        <fullName evidence="12">Fructose-2,6-bisphosphate 2-phosphatase</fullName>
    </recommendedName>
</protein>
<dbReference type="Pfam" id="PF00300">
    <property type="entry name" value="His_Phos_1"/>
    <property type="match status" value="1"/>
</dbReference>